<dbReference type="InterPro" id="IPR001763">
    <property type="entry name" value="Rhodanese-like_dom"/>
</dbReference>
<proteinExistence type="predicted"/>
<name>A0A060QCK1_9PROT</name>
<dbReference type="PROSITE" id="PS50206">
    <property type="entry name" value="RHODANESE_3"/>
    <property type="match status" value="1"/>
</dbReference>
<evidence type="ECO:0000313" key="2">
    <source>
        <dbReference type="EMBL" id="CDG38864.1"/>
    </source>
</evidence>
<dbReference type="InterPro" id="IPR036873">
    <property type="entry name" value="Rhodanese-like_dom_sf"/>
</dbReference>
<dbReference type="Pfam" id="PF00581">
    <property type="entry name" value="Rhodanese"/>
    <property type="match status" value="1"/>
</dbReference>
<dbReference type="PANTHER" id="PTHR47377">
    <property type="entry name" value="RHODANESE-LIKE DOMAIN-CONTAINING PROTEIN 4, CHLOROPLASTIC"/>
    <property type="match status" value="1"/>
</dbReference>
<protein>
    <recommendedName>
        <fullName evidence="1">Rhodanese domain-containing protein</fullName>
    </recommendedName>
</protein>
<dbReference type="RefSeq" id="WP_023978776.1">
    <property type="nucleotide sequence ID" value="NZ_CBLX010000004.1"/>
</dbReference>
<reference evidence="2 3" key="2">
    <citation type="journal article" date="2014" name="PLoS ONE">
        <title>Evolution of mitochondria reconstructed from the energy metabolism of living bacteria.</title>
        <authorList>
            <person name="Degli Esposti M."/>
            <person name="Chouaia B."/>
            <person name="Comandatore F."/>
            <person name="Crotti E."/>
            <person name="Sassera D."/>
            <person name="Lievens P.M."/>
            <person name="Daffonchio D."/>
            <person name="Bandi C."/>
        </authorList>
    </citation>
    <scope>NUCLEOTIDE SEQUENCE [LARGE SCALE GENOMIC DNA]</scope>
    <source>
        <strain evidence="2 3">SF2.1</strain>
    </source>
</reference>
<sequence>MVDCISAQAAWERLTTEKDAVLIDVRTPGEWQLVGLPDLSTLDKDVRTLSWDPYDANGFALSLRELVPSLETPVLFLCRSGVRSQQTAELAAHLGYVEAVNVVEGYEGQPDANGQRGRVCGWQYQNLPLYFPG</sequence>
<reference evidence="2 3" key="1">
    <citation type="journal article" date="2014" name="Genome Biol. Evol.">
        <title>Acetic acid bacteria genomes reveal functional traits for adaptation to life in insect guts.</title>
        <authorList>
            <person name="Chouaia B."/>
            <person name="Gaiarsa S."/>
            <person name="Crotti E."/>
            <person name="Comandatore F."/>
            <person name="Degli Esposti M."/>
            <person name="Ricci I."/>
            <person name="Alma A."/>
            <person name="Favia G."/>
            <person name="Bandi C."/>
            <person name="Daffonchio D."/>
        </authorList>
    </citation>
    <scope>NUCLEOTIDE SEQUENCE [LARGE SCALE GENOMIC DNA]</scope>
    <source>
        <strain evidence="2 3">SF2.1</strain>
    </source>
</reference>
<dbReference type="PANTHER" id="PTHR47377:SF1">
    <property type="entry name" value="RHODANESE-LIKE DOMAIN-CONTAINING PROTEIN 4, CHLOROPLASTIC"/>
    <property type="match status" value="1"/>
</dbReference>
<feature type="domain" description="Rhodanese" evidence="1">
    <location>
        <begin position="16"/>
        <end position="118"/>
    </location>
</feature>
<gene>
    <name evidence="2" type="ORF">ASAP_0819</name>
</gene>
<accession>A0A060QCK1</accession>
<dbReference type="AlphaFoldDB" id="A0A060QCK1"/>
<dbReference type="Proteomes" id="UP000027583">
    <property type="component" value="Unassembled WGS sequence"/>
</dbReference>
<dbReference type="InterPro" id="IPR044240">
    <property type="entry name" value="STR4-like"/>
</dbReference>
<dbReference type="eggNOG" id="COG0607">
    <property type="taxonomic scope" value="Bacteria"/>
</dbReference>
<organism evidence="2 3">
    <name type="scientific">Asaia bogorensis</name>
    <dbReference type="NCBI Taxonomy" id="91915"/>
    <lineage>
        <taxon>Bacteria</taxon>
        <taxon>Pseudomonadati</taxon>
        <taxon>Pseudomonadota</taxon>
        <taxon>Alphaproteobacteria</taxon>
        <taxon>Acetobacterales</taxon>
        <taxon>Acetobacteraceae</taxon>
        <taxon>Asaia</taxon>
    </lineage>
</organism>
<dbReference type="EMBL" id="CBLX010000004">
    <property type="protein sequence ID" value="CDG38864.1"/>
    <property type="molecule type" value="Genomic_DNA"/>
</dbReference>
<comment type="caution">
    <text evidence="2">The sequence shown here is derived from an EMBL/GenBank/DDBJ whole genome shotgun (WGS) entry which is preliminary data.</text>
</comment>
<evidence type="ECO:0000313" key="3">
    <source>
        <dbReference type="Proteomes" id="UP000027583"/>
    </source>
</evidence>
<dbReference type="SMART" id="SM00450">
    <property type="entry name" value="RHOD"/>
    <property type="match status" value="1"/>
</dbReference>
<dbReference type="SUPFAM" id="SSF52821">
    <property type="entry name" value="Rhodanese/Cell cycle control phosphatase"/>
    <property type="match status" value="1"/>
</dbReference>
<dbReference type="Gene3D" id="3.40.250.10">
    <property type="entry name" value="Rhodanese-like domain"/>
    <property type="match status" value="1"/>
</dbReference>
<evidence type="ECO:0000259" key="1">
    <source>
        <dbReference type="PROSITE" id="PS50206"/>
    </source>
</evidence>